<comment type="subcellular location">
    <subcellularLocation>
        <location evidence="1 14">Cell outer membrane</location>
        <topology evidence="1 14">Multi-pass membrane protein</topology>
    </subcellularLocation>
</comment>
<dbReference type="EMBL" id="JAVLSJ010000007">
    <property type="protein sequence ID" value="MDR9849631.1"/>
    <property type="molecule type" value="Genomic_DNA"/>
</dbReference>
<evidence type="ECO:0000256" key="5">
    <source>
        <dbReference type="ARBA" id="ARBA00022496"/>
    </source>
</evidence>
<dbReference type="RefSeq" id="WP_310840316.1">
    <property type="nucleotide sequence ID" value="NZ_JAVLSJ010000007.1"/>
</dbReference>
<keyword evidence="7 17" id="KW-0732">Signal</keyword>
<dbReference type="PANTHER" id="PTHR30442:SF0">
    <property type="entry name" value="FE(3+) DICITRATE TRANSPORT PROTEIN FECA"/>
    <property type="match status" value="1"/>
</dbReference>
<dbReference type="InterPro" id="IPR036942">
    <property type="entry name" value="Beta-barrel_TonB_sf"/>
</dbReference>
<dbReference type="PROSITE" id="PS52016">
    <property type="entry name" value="TONB_DEPENDENT_REC_3"/>
    <property type="match status" value="1"/>
</dbReference>
<keyword evidence="11 14" id="KW-0472">Membrane</keyword>
<dbReference type="InterPro" id="IPR012910">
    <property type="entry name" value="Plug_dom"/>
</dbReference>
<dbReference type="Proteomes" id="UP001246576">
    <property type="component" value="Unassembled WGS sequence"/>
</dbReference>
<dbReference type="Gene3D" id="2.170.130.10">
    <property type="entry name" value="TonB-dependent receptor, plug domain"/>
    <property type="match status" value="1"/>
</dbReference>
<keyword evidence="9" id="KW-0406">Ion transport</keyword>
<name>A0ABU2EN99_9BURK</name>
<evidence type="ECO:0000256" key="4">
    <source>
        <dbReference type="ARBA" id="ARBA00022452"/>
    </source>
</evidence>
<evidence type="ECO:0000256" key="11">
    <source>
        <dbReference type="ARBA" id="ARBA00023136"/>
    </source>
</evidence>
<evidence type="ECO:0000256" key="10">
    <source>
        <dbReference type="ARBA" id="ARBA00023077"/>
    </source>
</evidence>
<feature type="short sequence motif" description="TonB C-terminal box" evidence="15">
    <location>
        <begin position="686"/>
        <end position="703"/>
    </location>
</feature>
<dbReference type="Gene3D" id="2.40.170.20">
    <property type="entry name" value="TonB-dependent receptor, beta-barrel domain"/>
    <property type="match status" value="1"/>
</dbReference>
<evidence type="ECO:0000256" key="12">
    <source>
        <dbReference type="ARBA" id="ARBA00023170"/>
    </source>
</evidence>
<feature type="domain" description="TonB-dependent receptor plug" evidence="19">
    <location>
        <begin position="65"/>
        <end position="179"/>
    </location>
</feature>
<dbReference type="Pfam" id="PF00593">
    <property type="entry name" value="TonB_dep_Rec_b-barrel"/>
    <property type="match status" value="1"/>
</dbReference>
<gene>
    <name evidence="20" type="ORF">RI048_15455</name>
</gene>
<keyword evidence="6 14" id="KW-0812">Transmembrane</keyword>
<evidence type="ECO:0000256" key="3">
    <source>
        <dbReference type="ARBA" id="ARBA00022448"/>
    </source>
</evidence>
<evidence type="ECO:0000256" key="15">
    <source>
        <dbReference type="PROSITE-ProRule" id="PRU10144"/>
    </source>
</evidence>
<comment type="similarity">
    <text evidence="2 14 16">Belongs to the TonB-dependent receptor family.</text>
</comment>
<dbReference type="Pfam" id="PF07715">
    <property type="entry name" value="Plug"/>
    <property type="match status" value="1"/>
</dbReference>
<evidence type="ECO:0000256" key="6">
    <source>
        <dbReference type="ARBA" id="ARBA00022692"/>
    </source>
</evidence>
<comment type="caution">
    <text evidence="20">The sequence shown here is derived from an EMBL/GenBank/DDBJ whole genome shotgun (WGS) entry which is preliminary data.</text>
</comment>
<dbReference type="PROSITE" id="PS01156">
    <property type="entry name" value="TONB_DEPENDENT_REC_2"/>
    <property type="match status" value="1"/>
</dbReference>
<evidence type="ECO:0000256" key="7">
    <source>
        <dbReference type="ARBA" id="ARBA00022729"/>
    </source>
</evidence>
<evidence type="ECO:0000256" key="2">
    <source>
        <dbReference type="ARBA" id="ARBA00009810"/>
    </source>
</evidence>
<evidence type="ECO:0000259" key="18">
    <source>
        <dbReference type="Pfam" id="PF00593"/>
    </source>
</evidence>
<evidence type="ECO:0000256" key="16">
    <source>
        <dbReference type="RuleBase" id="RU003357"/>
    </source>
</evidence>
<proteinExistence type="inferred from homology"/>
<reference evidence="20" key="1">
    <citation type="submission" date="2023-09" db="EMBL/GenBank/DDBJ databases">
        <title>Description of first Herbaspirillum huttiense subsp. nephrolepsisexaltata and Herbaspirillum huttiense subsp. lycopersicon.</title>
        <authorList>
            <person name="Poudel M."/>
            <person name="Sharma A."/>
            <person name="Goss E."/>
            <person name="Tapia J.H."/>
            <person name="Harmon C.M."/>
            <person name="Jones J.B."/>
        </authorList>
    </citation>
    <scope>NUCLEOTIDE SEQUENCE</scope>
    <source>
        <strain evidence="20">SE1</strain>
    </source>
</reference>
<feature type="domain" description="TonB-dependent receptor-like beta-barrel" evidence="18">
    <location>
        <begin position="259"/>
        <end position="671"/>
    </location>
</feature>
<keyword evidence="3 14" id="KW-0813">Transport</keyword>
<accession>A0ABU2EN99</accession>
<dbReference type="SUPFAM" id="SSF56935">
    <property type="entry name" value="Porins"/>
    <property type="match status" value="1"/>
</dbReference>
<evidence type="ECO:0000256" key="8">
    <source>
        <dbReference type="ARBA" id="ARBA00023004"/>
    </source>
</evidence>
<keyword evidence="21" id="KW-1185">Reference proteome</keyword>
<sequence>MKNNQAPFNHARDLRIATSTLASLVMLGFPLAGMAQQSAAPDGPAGLEPIQVSSDWLGTGFESSVKTYPGARTVVKKQEIDSTGAVSIGEVMRRIPGVQSSDSAGSSGSAIALNIGVRGLTGRFSPRSTVLLDGIPLSVAPYGQPQLSFAPLSLNNIESIDVIRGGGAVRFGPQNVGGIINFKTRSIPASEGISGDASVRYNSYGKGGGNAQYTAFAGGQSDNGLGMAFLYSGQDGSGWRDKSDEHLNDFALKIRYEISPRSELHAKFNYYDVLSRTPGGLTTAQYAADPFQNTRRRDNWSGTRKGFDVGYLNTLSDHQELEIRTYFNQATRQSSLINVTGVRLSHQPRNYETLGIEPRYTQRFAWGGTTHDVTVGYRTIRERGNDNIYNEAVRTGALSGFTQFQNSTDAHAGYIDDKIAFGRWRITPGLRFEQVRSSRYEMGKKDPYEVANDKLLPSINLAYLLTEQLTLFSNYNTSFGVVQNSQLNTMSSANPLSPELARTMEGGMRWKSAQASAEATVFHINFDNQIVSVQGTTPNVFRNIGRTQHDGVELAMDYAFAPDSPLKGWSVFANYTYTRALQKSGSNPGKDLPFYARTTDTLGVRMQTGPWTLNLSTTHQGRQFADEANTVAESADGSIGEIPGVRLWNAQASWKVPGKKGFDLTAGVNNLLDRRYFTRTVDGNLGKLVGAPRTLYVQGRYTF</sequence>
<evidence type="ECO:0000256" key="1">
    <source>
        <dbReference type="ARBA" id="ARBA00004571"/>
    </source>
</evidence>
<dbReference type="InterPro" id="IPR000531">
    <property type="entry name" value="Beta-barrel_TonB"/>
</dbReference>
<keyword evidence="10 16" id="KW-0798">TonB box</keyword>
<evidence type="ECO:0000313" key="21">
    <source>
        <dbReference type="Proteomes" id="UP001246576"/>
    </source>
</evidence>
<evidence type="ECO:0000313" key="20">
    <source>
        <dbReference type="EMBL" id="MDR9849631.1"/>
    </source>
</evidence>
<keyword evidence="13 14" id="KW-0998">Cell outer membrane</keyword>
<protein>
    <submittedName>
        <fullName evidence="20">TonB-dependent siderophore receptor</fullName>
    </submittedName>
</protein>
<dbReference type="InterPro" id="IPR037066">
    <property type="entry name" value="Plug_dom_sf"/>
</dbReference>
<dbReference type="InterPro" id="IPR039426">
    <property type="entry name" value="TonB-dep_rcpt-like"/>
</dbReference>
<dbReference type="NCBIfam" id="TIGR01783">
    <property type="entry name" value="TonB-siderophor"/>
    <property type="match status" value="1"/>
</dbReference>
<evidence type="ECO:0000256" key="13">
    <source>
        <dbReference type="ARBA" id="ARBA00023237"/>
    </source>
</evidence>
<evidence type="ECO:0000256" key="14">
    <source>
        <dbReference type="PROSITE-ProRule" id="PRU01360"/>
    </source>
</evidence>
<keyword evidence="8" id="KW-0408">Iron</keyword>
<dbReference type="InterPro" id="IPR010917">
    <property type="entry name" value="TonB_rcpt_CS"/>
</dbReference>
<feature type="signal peptide" evidence="17">
    <location>
        <begin position="1"/>
        <end position="35"/>
    </location>
</feature>
<evidence type="ECO:0000256" key="9">
    <source>
        <dbReference type="ARBA" id="ARBA00023065"/>
    </source>
</evidence>
<keyword evidence="5" id="KW-0410">Iron transport</keyword>
<evidence type="ECO:0000259" key="19">
    <source>
        <dbReference type="Pfam" id="PF07715"/>
    </source>
</evidence>
<dbReference type="CDD" id="cd01347">
    <property type="entry name" value="ligand_gated_channel"/>
    <property type="match status" value="1"/>
</dbReference>
<organism evidence="20 21">
    <name type="scientific">Herbaspirillum huttiense subsp. lycopersici</name>
    <dbReference type="NCBI Taxonomy" id="3074428"/>
    <lineage>
        <taxon>Bacteria</taxon>
        <taxon>Pseudomonadati</taxon>
        <taxon>Pseudomonadota</taxon>
        <taxon>Betaproteobacteria</taxon>
        <taxon>Burkholderiales</taxon>
        <taxon>Oxalobacteraceae</taxon>
        <taxon>Herbaspirillum</taxon>
    </lineage>
</organism>
<evidence type="ECO:0000256" key="17">
    <source>
        <dbReference type="SAM" id="SignalP"/>
    </source>
</evidence>
<feature type="chain" id="PRO_5046471436" evidence="17">
    <location>
        <begin position="36"/>
        <end position="703"/>
    </location>
</feature>
<dbReference type="InterPro" id="IPR010105">
    <property type="entry name" value="TonB_sidphr_rcpt"/>
</dbReference>
<dbReference type="PANTHER" id="PTHR30442">
    <property type="entry name" value="IRON III DICITRATE TRANSPORT PROTEIN FECA"/>
    <property type="match status" value="1"/>
</dbReference>
<keyword evidence="4 14" id="KW-1134">Transmembrane beta strand</keyword>
<keyword evidence="12 20" id="KW-0675">Receptor</keyword>